<accession>A0A095X2C5</accession>
<feature type="transmembrane region" description="Helical" evidence="2">
    <location>
        <begin position="9"/>
        <end position="29"/>
    </location>
</feature>
<sequence length="316" mass="35554">MENRKSKFTAFLSSIIAGVIVAMVVYFGLNIAGYKEYRASAKLVTTSVENLTETNPAEGYAATLNSKAIKERTLANLKIDWPVSKLDNKLSLTPIASSPIIEISVTDTNKLRAEDLADEYADLSMTVINNIYNTGANVMEYAYKNANAVDNTLNYAIYAGLAGFVIYLVISLVSVSRHNHKLNKGGIKGKKKLEKKAKDQVKKNKDLIEENEEALVDKFDDEIDDKDYDLEDEFEQSYKDEEPFEEVKEGTRPLSPVDEVADEDFEATRKLDSKDIEMARKQDEQRAEEVNEEERDANKLEILGKLPKYQRGALDV</sequence>
<feature type="coiled-coil region" evidence="1">
    <location>
        <begin position="273"/>
        <end position="300"/>
    </location>
</feature>
<organism evidence="3 4">
    <name type="scientific">Anaerococcus lactolyticus S7-1-13</name>
    <dbReference type="NCBI Taxonomy" id="1284686"/>
    <lineage>
        <taxon>Bacteria</taxon>
        <taxon>Bacillati</taxon>
        <taxon>Bacillota</taxon>
        <taxon>Tissierellia</taxon>
        <taxon>Tissierellales</taxon>
        <taxon>Peptoniphilaceae</taxon>
        <taxon>Anaerococcus</taxon>
    </lineage>
</organism>
<dbReference type="Proteomes" id="UP000029579">
    <property type="component" value="Unassembled WGS sequence"/>
</dbReference>
<dbReference type="RefSeq" id="WP_004827875.1">
    <property type="nucleotide sequence ID" value="NZ_JRMW01000036.1"/>
</dbReference>
<feature type="transmembrane region" description="Helical" evidence="2">
    <location>
        <begin position="155"/>
        <end position="175"/>
    </location>
</feature>
<evidence type="ECO:0000313" key="4">
    <source>
        <dbReference type="Proteomes" id="UP000029579"/>
    </source>
</evidence>
<evidence type="ECO:0000256" key="1">
    <source>
        <dbReference type="SAM" id="Coils"/>
    </source>
</evidence>
<dbReference type="AlphaFoldDB" id="A0A095X2C5"/>
<proteinExistence type="predicted"/>
<keyword evidence="2" id="KW-0812">Transmembrane</keyword>
<evidence type="ECO:0000313" key="3">
    <source>
        <dbReference type="EMBL" id="KGF03856.1"/>
    </source>
</evidence>
<name>A0A095X2C5_9FIRM</name>
<dbReference type="EMBL" id="JRMW01000036">
    <property type="protein sequence ID" value="KGF03856.1"/>
    <property type="molecule type" value="Genomic_DNA"/>
</dbReference>
<keyword evidence="2" id="KW-1133">Transmembrane helix</keyword>
<keyword evidence="1" id="KW-0175">Coiled coil</keyword>
<protein>
    <recommendedName>
        <fullName evidence="5">Capsular biosynthesis protein</fullName>
    </recommendedName>
</protein>
<dbReference type="OrthoDB" id="1693089at2"/>
<gene>
    <name evidence="3" type="ORF">HMPREF1630_05965</name>
</gene>
<evidence type="ECO:0008006" key="5">
    <source>
        <dbReference type="Google" id="ProtNLM"/>
    </source>
</evidence>
<dbReference type="eggNOG" id="COG3944">
    <property type="taxonomic scope" value="Bacteria"/>
</dbReference>
<comment type="caution">
    <text evidence="3">The sequence shown here is derived from an EMBL/GenBank/DDBJ whole genome shotgun (WGS) entry which is preliminary data.</text>
</comment>
<feature type="coiled-coil region" evidence="1">
    <location>
        <begin position="190"/>
        <end position="218"/>
    </location>
</feature>
<keyword evidence="2" id="KW-0472">Membrane</keyword>
<reference evidence="3 4" key="1">
    <citation type="submission" date="2014-07" db="EMBL/GenBank/DDBJ databases">
        <authorList>
            <person name="McCorrison J."/>
            <person name="Sanka R."/>
            <person name="Torralba M."/>
            <person name="Gillis M."/>
            <person name="Haft D.H."/>
            <person name="Methe B."/>
            <person name="Sutton G."/>
            <person name="Nelson K.E."/>
        </authorList>
    </citation>
    <scope>NUCLEOTIDE SEQUENCE [LARGE SCALE GENOMIC DNA]</scope>
    <source>
        <strain evidence="3 4">S7-1-13</strain>
    </source>
</reference>
<evidence type="ECO:0000256" key="2">
    <source>
        <dbReference type="SAM" id="Phobius"/>
    </source>
</evidence>